<accession>A0ABP9QCD9</accession>
<proteinExistence type="predicted"/>
<organism evidence="1 2">
    <name type="scientific">Viridibacterium curvum</name>
    <dbReference type="NCBI Taxonomy" id="1101404"/>
    <lineage>
        <taxon>Bacteria</taxon>
        <taxon>Pseudomonadati</taxon>
        <taxon>Pseudomonadota</taxon>
        <taxon>Betaproteobacteria</taxon>
        <taxon>Rhodocyclales</taxon>
        <taxon>Rhodocyclaceae</taxon>
        <taxon>Viridibacterium</taxon>
    </lineage>
</organism>
<evidence type="ECO:0000313" key="1">
    <source>
        <dbReference type="EMBL" id="GAA5159547.1"/>
    </source>
</evidence>
<evidence type="ECO:0000313" key="2">
    <source>
        <dbReference type="Proteomes" id="UP001500547"/>
    </source>
</evidence>
<protein>
    <submittedName>
        <fullName evidence="1">Uncharacterized protein</fullName>
    </submittedName>
</protein>
<dbReference type="EMBL" id="BAABLD010000002">
    <property type="protein sequence ID" value="GAA5159547.1"/>
    <property type="molecule type" value="Genomic_DNA"/>
</dbReference>
<reference evidence="2" key="1">
    <citation type="journal article" date="2019" name="Int. J. Syst. Evol. Microbiol.">
        <title>The Global Catalogue of Microorganisms (GCM) 10K type strain sequencing project: providing services to taxonomists for standard genome sequencing and annotation.</title>
        <authorList>
            <consortium name="The Broad Institute Genomics Platform"/>
            <consortium name="The Broad Institute Genome Sequencing Center for Infectious Disease"/>
            <person name="Wu L."/>
            <person name="Ma J."/>
        </authorList>
    </citation>
    <scope>NUCLEOTIDE SEQUENCE [LARGE SCALE GENOMIC DNA]</scope>
    <source>
        <strain evidence="2">JCM 18715</strain>
    </source>
</reference>
<keyword evidence="2" id="KW-1185">Reference proteome</keyword>
<name>A0ABP9QCD9_9RHOO</name>
<comment type="caution">
    <text evidence="1">The sequence shown here is derived from an EMBL/GenBank/DDBJ whole genome shotgun (WGS) entry which is preliminary data.</text>
</comment>
<gene>
    <name evidence="1" type="ORF">GCM10025770_06020</name>
</gene>
<dbReference type="Proteomes" id="UP001500547">
    <property type="component" value="Unassembled WGS sequence"/>
</dbReference>
<sequence length="179" mass="20660">MDTYVDRWQQYLFEAHPEATLRNWARRLQKFRFFRAYGGHANDGDSLDVCYAYQDTGELQEFFAHLGVKLVMHETQPPQPEPDVSYPGDVYAAFPSLIPGTRWIEQPRYCVIDGHKVFAWCEVGKIRLSIGMNYEVTPSDVTVAEAIERLLENVSLTVIEPPIDNRNCICPKFYPGYFS</sequence>